<dbReference type="RefSeq" id="WP_128226988.1">
    <property type="nucleotide sequence ID" value="NZ_SACR01000001.1"/>
</dbReference>
<dbReference type="Proteomes" id="UP000285575">
    <property type="component" value="Unassembled WGS sequence"/>
</dbReference>
<evidence type="ECO:0000313" key="2">
    <source>
        <dbReference type="Proteomes" id="UP000285575"/>
    </source>
</evidence>
<protein>
    <recommendedName>
        <fullName evidence="3">Helix-hairpin-helix domain-containing protein</fullName>
    </recommendedName>
</protein>
<name>A0A437RRP7_9BURK</name>
<proteinExistence type="predicted"/>
<sequence>MPLLTTGVFVASGPRPGQRLPVRANPRAARALPAVAATAPGARFSPAERERLLLERGIGPTTVERLERAGFASLEALRRAGVQQVVATVVSAVETPGWRNRLRALERVVQATQAR</sequence>
<dbReference type="AlphaFoldDB" id="A0A437RRP7"/>
<reference evidence="1 2" key="1">
    <citation type="submission" date="2019-01" db="EMBL/GenBank/DDBJ databases">
        <authorList>
            <person name="Chen W.-M."/>
        </authorList>
    </citation>
    <scope>NUCLEOTIDE SEQUENCE [LARGE SCALE GENOMIC DNA]</scope>
    <source>
        <strain evidence="1 2">KYPY4</strain>
    </source>
</reference>
<dbReference type="OrthoDB" id="4467269at2"/>
<keyword evidence="2" id="KW-1185">Reference proteome</keyword>
<dbReference type="Gene3D" id="1.10.150.20">
    <property type="entry name" value="5' to 3' exonuclease, C-terminal subdomain"/>
    <property type="match status" value="1"/>
</dbReference>
<dbReference type="EMBL" id="SACR01000001">
    <property type="protein sequence ID" value="RVU49351.1"/>
    <property type="molecule type" value="Genomic_DNA"/>
</dbReference>
<gene>
    <name evidence="1" type="ORF">EOE66_01900</name>
</gene>
<evidence type="ECO:0008006" key="3">
    <source>
        <dbReference type="Google" id="ProtNLM"/>
    </source>
</evidence>
<organism evidence="1 2">
    <name type="scientific">Rubrivivax rivuli</name>
    <dbReference type="NCBI Taxonomy" id="1862385"/>
    <lineage>
        <taxon>Bacteria</taxon>
        <taxon>Pseudomonadati</taxon>
        <taxon>Pseudomonadota</taxon>
        <taxon>Betaproteobacteria</taxon>
        <taxon>Burkholderiales</taxon>
        <taxon>Sphaerotilaceae</taxon>
        <taxon>Rubrivivax</taxon>
    </lineage>
</organism>
<accession>A0A437RRP7</accession>
<comment type="caution">
    <text evidence="1">The sequence shown here is derived from an EMBL/GenBank/DDBJ whole genome shotgun (WGS) entry which is preliminary data.</text>
</comment>
<evidence type="ECO:0000313" key="1">
    <source>
        <dbReference type="EMBL" id="RVU49351.1"/>
    </source>
</evidence>